<dbReference type="RefSeq" id="WP_006656795.1">
    <property type="nucleotide sequence ID" value="NZ_CM000776.2"/>
</dbReference>
<dbReference type="Proteomes" id="UP000007032">
    <property type="component" value="Chromosome"/>
</dbReference>
<dbReference type="OrthoDB" id="5359522at2"/>
<evidence type="ECO:0000256" key="1">
    <source>
        <dbReference type="ARBA" id="ARBA00006484"/>
    </source>
</evidence>
<dbReference type="Gene3D" id="3.40.50.720">
    <property type="entry name" value="NAD(P)-binding Rossmann-like Domain"/>
    <property type="match status" value="1"/>
</dbReference>
<protein>
    <submittedName>
        <fullName evidence="3">3-oxoacyl-[acyl-carrier-protein] reductase</fullName>
        <ecNumber evidence="3">1.1.1.100</ecNumber>
    </submittedName>
</protein>
<evidence type="ECO:0000313" key="3">
    <source>
        <dbReference type="EMBL" id="EES89357.1"/>
    </source>
</evidence>
<dbReference type="GO" id="GO:0004316">
    <property type="term" value="F:3-oxoacyl-[acyl-carrier-protein] reductase (NADPH) activity"/>
    <property type="evidence" value="ECO:0007669"/>
    <property type="project" value="UniProtKB-EC"/>
</dbReference>
<dbReference type="EMBL" id="CM000776">
    <property type="protein sequence ID" value="EES89357.1"/>
    <property type="molecule type" value="Genomic_DNA"/>
</dbReference>
<accession>C5ZZ99</accession>
<dbReference type="InterPro" id="IPR036291">
    <property type="entry name" value="NAD(P)-bd_dom_sf"/>
</dbReference>
<dbReference type="AlphaFoldDB" id="C5ZZ99"/>
<dbReference type="PANTHER" id="PTHR42760:SF133">
    <property type="entry name" value="3-OXOACYL-[ACYL-CARRIER-PROTEIN] REDUCTASE"/>
    <property type="match status" value="1"/>
</dbReference>
<gene>
    <name evidence="3" type="ORF">HCAN_0641</name>
</gene>
<dbReference type="SUPFAM" id="SSF51735">
    <property type="entry name" value="NAD(P)-binding Rossmann-fold domains"/>
    <property type="match status" value="1"/>
</dbReference>
<dbReference type="CDD" id="cd05233">
    <property type="entry name" value="SDR_c"/>
    <property type="match status" value="1"/>
</dbReference>
<proteinExistence type="inferred from homology"/>
<evidence type="ECO:0000313" key="4">
    <source>
        <dbReference type="Proteomes" id="UP000007032"/>
    </source>
</evidence>
<reference evidence="3 4" key="1">
    <citation type="journal article" date="2009" name="J. Bacteriol.">
        <title>Genome sequence of the emerging pathogen Helicobacter canadensis.</title>
        <authorList>
            <person name="Loman N.J."/>
            <person name="Snyder L.A."/>
            <person name="Linton J.D."/>
            <person name="Langdon R."/>
            <person name="Lawson A.J."/>
            <person name="Weinstock G.M."/>
            <person name="Wren B.W."/>
            <person name="Pallen M.J."/>
        </authorList>
    </citation>
    <scope>NUCLEOTIDE SEQUENCE [LARGE SCALE GENOMIC DNA]</scope>
    <source>
        <strain evidence="3 4">MIT 98-5491</strain>
    </source>
</reference>
<dbReference type="InterPro" id="IPR002347">
    <property type="entry name" value="SDR_fam"/>
</dbReference>
<sequence length="267" mass="30112">MNKKNLFVFGGSKGIGSVFTRELSKKGKYNVTLFARTNPNSIAVEFYSVDFCHQDSFLKVLEEVAKIKGKIDHMVFFLKFRGNKFMDSWEGEIRVELDTIKNVMEILDVYLSDDSSIVFVSSLCGSLISLNQSIGYHMAKAGLEQMARYYAVKLGFRGIRVNVVAPTLTLKPENEEFYNQETELTALYSRISPLGRIAKSEDVCEVINFLLDVKFMTGQILRVDGGISLQEYESLFRDVVEEYLNRNLQKKQCGALNYSVSGGGGAY</sequence>
<dbReference type="Pfam" id="PF13561">
    <property type="entry name" value="adh_short_C2"/>
    <property type="match status" value="1"/>
</dbReference>
<dbReference type="PRINTS" id="PR00081">
    <property type="entry name" value="GDHRDH"/>
</dbReference>
<evidence type="ECO:0000256" key="2">
    <source>
        <dbReference type="ARBA" id="ARBA00023002"/>
    </source>
</evidence>
<dbReference type="HOGENOM" id="CLU_010194_1_2_7"/>
<dbReference type="eggNOG" id="COG1028">
    <property type="taxonomic scope" value="Bacteria"/>
</dbReference>
<organism evidence="3 4">
    <name type="scientific">Helicobacter canadensis MIT 98-5491</name>
    <dbReference type="NCBI Taxonomy" id="537970"/>
    <lineage>
        <taxon>Bacteria</taxon>
        <taxon>Pseudomonadati</taxon>
        <taxon>Campylobacterota</taxon>
        <taxon>Epsilonproteobacteria</taxon>
        <taxon>Campylobacterales</taxon>
        <taxon>Helicobacteraceae</taxon>
        <taxon>Helicobacter</taxon>
    </lineage>
</organism>
<keyword evidence="2 3" id="KW-0560">Oxidoreductase</keyword>
<dbReference type="PANTHER" id="PTHR42760">
    <property type="entry name" value="SHORT-CHAIN DEHYDROGENASES/REDUCTASES FAMILY MEMBER"/>
    <property type="match status" value="1"/>
</dbReference>
<comment type="similarity">
    <text evidence="1">Belongs to the short-chain dehydrogenases/reductases (SDR) family.</text>
</comment>
<dbReference type="STRING" id="537970.HCAN_0641"/>
<dbReference type="EC" id="1.1.1.100" evidence="3"/>
<keyword evidence="4" id="KW-1185">Reference proteome</keyword>
<name>C5ZZ99_9HELI</name>